<evidence type="ECO:0000313" key="8">
    <source>
        <dbReference type="EMBL" id="QSX08446.1"/>
    </source>
</evidence>
<evidence type="ECO:0000256" key="4">
    <source>
        <dbReference type="SAM" id="SignalP"/>
    </source>
</evidence>
<feature type="chain" id="PRO_5039367409" description="Penicillin-binding transpeptidase domain-containing protein" evidence="4">
    <location>
        <begin position="20"/>
        <end position="670"/>
    </location>
</feature>
<dbReference type="Gene3D" id="3.90.1310.10">
    <property type="entry name" value="Penicillin-binding protein 2a (Domain 2)"/>
    <property type="match status" value="1"/>
</dbReference>
<evidence type="ECO:0000256" key="3">
    <source>
        <dbReference type="ARBA" id="ARBA00023136"/>
    </source>
</evidence>
<reference evidence="8" key="1">
    <citation type="submission" date="2021-03" db="EMBL/GenBank/DDBJ databases">
        <title>Alkalibacter marinus sp. nov., isolated from tidal flat sediment.</title>
        <authorList>
            <person name="Namirimu T."/>
            <person name="Yang J.-A."/>
            <person name="Yang S.-H."/>
            <person name="Kim Y.-J."/>
            <person name="Kwon K.K."/>
        </authorList>
    </citation>
    <scope>NUCLEOTIDE SEQUENCE</scope>
    <source>
        <strain evidence="8">ES005</strain>
    </source>
</reference>
<proteinExistence type="inferred from homology"/>
<dbReference type="InterPro" id="IPR005311">
    <property type="entry name" value="PBP_dimer"/>
</dbReference>
<keyword evidence="4" id="KW-0732">Signal</keyword>
<dbReference type="PROSITE" id="PS51257">
    <property type="entry name" value="PROKAR_LIPOPROTEIN"/>
    <property type="match status" value="1"/>
</dbReference>
<dbReference type="Pfam" id="PF00905">
    <property type="entry name" value="Transpeptidase"/>
    <property type="match status" value="1"/>
</dbReference>
<protein>
    <recommendedName>
        <fullName evidence="10">Penicillin-binding transpeptidase domain-containing protein</fullName>
    </recommendedName>
</protein>
<dbReference type="Pfam" id="PF03717">
    <property type="entry name" value="PBP_dimer"/>
    <property type="match status" value="1"/>
</dbReference>
<dbReference type="GO" id="GO:0008658">
    <property type="term" value="F:penicillin binding"/>
    <property type="evidence" value="ECO:0007669"/>
    <property type="project" value="InterPro"/>
</dbReference>
<evidence type="ECO:0000259" key="7">
    <source>
        <dbReference type="Pfam" id="PF05223"/>
    </source>
</evidence>
<dbReference type="AlphaFoldDB" id="A0A974XM33"/>
<dbReference type="RefSeq" id="WP_207299787.1">
    <property type="nucleotide sequence ID" value="NZ_CP071444.1"/>
</dbReference>
<gene>
    <name evidence="8" type="ORF">J0B03_11770</name>
</gene>
<feature type="domain" description="Penicillin-binding protein transpeptidase" evidence="5">
    <location>
        <begin position="352"/>
        <end position="661"/>
    </location>
</feature>
<accession>A0A974XM33</accession>
<comment type="similarity">
    <text evidence="2">Belongs to the transpeptidase family.</text>
</comment>
<organism evidence="8 9">
    <name type="scientific">Alkalibacter rhizosphaerae</name>
    <dbReference type="NCBI Taxonomy" id="2815577"/>
    <lineage>
        <taxon>Bacteria</taxon>
        <taxon>Bacillati</taxon>
        <taxon>Bacillota</taxon>
        <taxon>Clostridia</taxon>
        <taxon>Eubacteriales</taxon>
        <taxon>Eubacteriaceae</taxon>
        <taxon>Alkalibacter</taxon>
    </lineage>
</organism>
<dbReference type="Gene3D" id="3.10.450.100">
    <property type="entry name" value="NTF2-like, domain 1"/>
    <property type="match status" value="1"/>
</dbReference>
<dbReference type="InterPro" id="IPR032710">
    <property type="entry name" value="NTF2-like_dom_sf"/>
</dbReference>
<dbReference type="GO" id="GO:0046677">
    <property type="term" value="P:response to antibiotic"/>
    <property type="evidence" value="ECO:0007669"/>
    <property type="project" value="InterPro"/>
</dbReference>
<sequence>MIKRWTLYLIILITISAFAGCSNNNDPLEVFQHYCKAWEDMNYKNIYEIVSAENQQELTEENFVKAYELFYEGIQAEEIRIDLSDDEIVEEGDTAKIPFTVQVKIPEGTLTFSSSMEATRSAEGTWAILWDFPLIWEDLEAGDNITRSWSKPTRGEIYDRNGSSLAHNGFVIQIGMVPGRLGNMRNEMISALADNFNLSEQYIQDRLALPWVGEDTFVDMIKVPMERLGDVRALYNRNPGVTYREIKERVYPYGASAAHLTGYMSYPTESELESLIPIGFTSDDKIGRTGLESYLNERLQGIPGLTIAIRSNDGKEKKILFEKETVHGENVTLNIDAPLQQKLYAQMAGESGMATVMDHQSGEILALVSAPAYDPNSFILGLSSSQYNQLENDENKPLLNRFANTYSPGSSFKPLTAAIGLDSGTVDLNDSINIQGAQWQPDDSWGNHFVTRVNEINGSIDMETAMIYSDNIYFANLALQIGDGTFQNMAENFGIGKSMALLYPIKTSQLANESTINNEVLLADTGYGQGEVLVNILTLPKAYSSFVNNGNVIEPVLIRDEGLAPTKVSAISSETADAVYKMLEKTISLPHATGYGAYISGKTLAGKTGTAEIPAPHDASIKEELGWFVVLDLDENTPYATAMMLENVKGKGGSGYTVSKVKAFIQSYTK</sequence>
<evidence type="ECO:0000256" key="2">
    <source>
        <dbReference type="ARBA" id="ARBA00007171"/>
    </source>
</evidence>
<dbReference type="InterPro" id="IPR001460">
    <property type="entry name" value="PCN-bd_Tpept"/>
</dbReference>
<feature type="domain" description="NTF2-like N-terminal transpeptidase" evidence="7">
    <location>
        <begin position="27"/>
        <end position="142"/>
    </location>
</feature>
<dbReference type="EMBL" id="CP071444">
    <property type="protein sequence ID" value="QSX08446.1"/>
    <property type="molecule type" value="Genomic_DNA"/>
</dbReference>
<dbReference type="SUPFAM" id="SSF56601">
    <property type="entry name" value="beta-lactamase/transpeptidase-like"/>
    <property type="match status" value="1"/>
</dbReference>
<feature type="domain" description="Penicillin-binding protein dimerisation" evidence="6">
    <location>
        <begin position="151"/>
        <end position="316"/>
    </location>
</feature>
<dbReference type="GO" id="GO:0071555">
    <property type="term" value="P:cell wall organization"/>
    <property type="evidence" value="ECO:0007669"/>
    <property type="project" value="TreeGrafter"/>
</dbReference>
<comment type="subcellular location">
    <subcellularLocation>
        <location evidence="1">Membrane</location>
    </subcellularLocation>
</comment>
<evidence type="ECO:0000313" key="9">
    <source>
        <dbReference type="Proteomes" id="UP000663499"/>
    </source>
</evidence>
<dbReference type="InterPro" id="IPR012338">
    <property type="entry name" value="Beta-lactam/transpept-like"/>
</dbReference>
<dbReference type="GO" id="GO:0071972">
    <property type="term" value="F:peptidoglycan L,D-transpeptidase activity"/>
    <property type="evidence" value="ECO:0007669"/>
    <property type="project" value="TreeGrafter"/>
</dbReference>
<evidence type="ECO:0000256" key="1">
    <source>
        <dbReference type="ARBA" id="ARBA00004370"/>
    </source>
</evidence>
<dbReference type="GO" id="GO:0005886">
    <property type="term" value="C:plasma membrane"/>
    <property type="evidence" value="ECO:0007669"/>
    <property type="project" value="TreeGrafter"/>
</dbReference>
<dbReference type="SUPFAM" id="SSF54427">
    <property type="entry name" value="NTF2-like"/>
    <property type="match status" value="1"/>
</dbReference>
<evidence type="ECO:0000259" key="6">
    <source>
        <dbReference type="Pfam" id="PF03717"/>
    </source>
</evidence>
<keyword evidence="9" id="KW-1185">Reference proteome</keyword>
<feature type="signal peptide" evidence="4">
    <location>
        <begin position="1"/>
        <end position="19"/>
    </location>
</feature>
<dbReference type="Gene3D" id="3.30.1390.30">
    <property type="entry name" value="Penicillin-binding protein 2a, domain 3"/>
    <property type="match status" value="1"/>
</dbReference>
<dbReference type="InterPro" id="IPR050515">
    <property type="entry name" value="Beta-lactam/transpept"/>
</dbReference>
<dbReference type="SUPFAM" id="SSF56519">
    <property type="entry name" value="Penicillin binding protein dimerisation domain"/>
    <property type="match status" value="1"/>
</dbReference>
<dbReference type="PANTHER" id="PTHR30627">
    <property type="entry name" value="PEPTIDOGLYCAN D,D-TRANSPEPTIDASE"/>
    <property type="match status" value="1"/>
</dbReference>
<dbReference type="Pfam" id="PF05223">
    <property type="entry name" value="MecA_N"/>
    <property type="match status" value="1"/>
</dbReference>
<keyword evidence="3" id="KW-0472">Membrane</keyword>
<dbReference type="InterPro" id="IPR007887">
    <property type="entry name" value="MecA_N"/>
</dbReference>
<evidence type="ECO:0000259" key="5">
    <source>
        <dbReference type="Pfam" id="PF00905"/>
    </source>
</evidence>
<name>A0A974XM33_9FIRM</name>
<dbReference type="KEGG" id="alka:J0B03_11770"/>
<evidence type="ECO:0008006" key="10">
    <source>
        <dbReference type="Google" id="ProtNLM"/>
    </source>
</evidence>
<dbReference type="Proteomes" id="UP000663499">
    <property type="component" value="Chromosome"/>
</dbReference>
<dbReference type="Gene3D" id="3.40.710.10">
    <property type="entry name" value="DD-peptidase/beta-lactamase superfamily"/>
    <property type="match status" value="1"/>
</dbReference>
<dbReference type="InterPro" id="IPR036138">
    <property type="entry name" value="PBP_dimer_sf"/>
</dbReference>
<dbReference type="PANTHER" id="PTHR30627:SF25">
    <property type="entry name" value="PENICILLIN-BINDING PROTEIN 3"/>
    <property type="match status" value="1"/>
</dbReference>